<evidence type="ECO:0000256" key="5">
    <source>
        <dbReference type="ARBA" id="ARBA00023098"/>
    </source>
</evidence>
<dbReference type="InterPro" id="IPR008927">
    <property type="entry name" value="6-PGluconate_DH-like_C_sf"/>
</dbReference>
<protein>
    <submittedName>
        <fullName evidence="9">3-hydroxyacyl-CoA dehydrogenase</fullName>
        <ecNumber evidence="9">1.1.1.35</ecNumber>
    </submittedName>
</protein>
<dbReference type="Proteomes" id="UP001243757">
    <property type="component" value="Unassembled WGS sequence"/>
</dbReference>
<evidence type="ECO:0000259" key="8">
    <source>
        <dbReference type="Pfam" id="PF02737"/>
    </source>
</evidence>
<accession>A0ABT7EVB2</accession>
<dbReference type="InterPro" id="IPR022694">
    <property type="entry name" value="3-OHacyl-CoA_DH"/>
</dbReference>
<evidence type="ECO:0000256" key="3">
    <source>
        <dbReference type="ARBA" id="ARBA00023002"/>
    </source>
</evidence>
<dbReference type="Pfam" id="PF00725">
    <property type="entry name" value="3HCDH"/>
    <property type="match status" value="1"/>
</dbReference>
<keyword evidence="5" id="KW-0443">Lipid metabolism</keyword>
<dbReference type="NCBIfam" id="NF006143">
    <property type="entry name" value="PRK08293.1"/>
    <property type="match status" value="1"/>
</dbReference>
<evidence type="ECO:0000256" key="6">
    <source>
        <dbReference type="ARBA" id="ARBA00049556"/>
    </source>
</evidence>
<dbReference type="SUPFAM" id="SSF51735">
    <property type="entry name" value="NAD(P)-binding Rossmann-fold domains"/>
    <property type="match status" value="1"/>
</dbReference>
<dbReference type="InterPro" id="IPR036291">
    <property type="entry name" value="NAD(P)-bd_dom_sf"/>
</dbReference>
<evidence type="ECO:0000313" key="10">
    <source>
        <dbReference type="Proteomes" id="UP001243757"/>
    </source>
</evidence>
<keyword evidence="10" id="KW-1185">Reference proteome</keyword>
<reference evidence="9 10" key="1">
    <citation type="submission" date="2023-05" db="EMBL/GenBank/DDBJ databases">
        <title>Pseudodonghicola sp. nov.</title>
        <authorList>
            <person name="Huang J."/>
        </authorList>
    </citation>
    <scope>NUCLEOTIDE SEQUENCE [LARGE SCALE GENOMIC DNA]</scope>
    <source>
        <strain evidence="9 10">IC7</strain>
    </source>
</reference>
<dbReference type="Gene3D" id="1.10.1040.10">
    <property type="entry name" value="N-(1-d-carboxylethyl)-l-norvaline Dehydrogenase, domain 2"/>
    <property type="match status" value="1"/>
</dbReference>
<dbReference type="RefSeq" id="WP_284479068.1">
    <property type="nucleotide sequence ID" value="NZ_JASNJD010000001.1"/>
</dbReference>
<organism evidence="9 10">
    <name type="scientific">Pseudodonghicola flavimaris</name>
    <dbReference type="NCBI Taxonomy" id="3050036"/>
    <lineage>
        <taxon>Bacteria</taxon>
        <taxon>Pseudomonadati</taxon>
        <taxon>Pseudomonadota</taxon>
        <taxon>Alphaproteobacteria</taxon>
        <taxon>Rhodobacterales</taxon>
        <taxon>Paracoccaceae</taxon>
        <taxon>Pseudodonghicola</taxon>
    </lineage>
</organism>
<dbReference type="InterPro" id="IPR013328">
    <property type="entry name" value="6PGD_dom2"/>
</dbReference>
<dbReference type="Gene3D" id="3.40.50.720">
    <property type="entry name" value="NAD(P)-binding Rossmann-like Domain"/>
    <property type="match status" value="1"/>
</dbReference>
<sequence>MTIKTVTVLGTGVLGAQIAFQAAYHGFAVTAYDIGEEQIAKAKQTMDWLAGRYLDDLPGAEQADVARALANLSYATDLAEAVKDADLVIEAVPEAIAIKNAVYADLAKVAPEKTIFASNSSTLLPSAMAEATGRPERFTSLHFANEIWTHNIAEIMDHPGTDPQVHQAVVDFARAIGMEPIEVLKEQPGYVLNSLLVPLLRAAAGLYTQGIASPEDVDKTWRIATGAPKGPFEIYDIVGLTTAYNISRMSQDETQLKFAAMLKENFLDKGKLGVATGEGFYSYPRD</sequence>
<keyword evidence="4" id="KW-0520">NAD</keyword>
<dbReference type="InterPro" id="IPR052242">
    <property type="entry name" value="Mito_3-hydroxyacyl-CoA_DH"/>
</dbReference>
<dbReference type="EC" id="1.1.1.35" evidence="9"/>
<dbReference type="PIRSF" id="PIRSF000105">
    <property type="entry name" value="HCDH"/>
    <property type="match status" value="1"/>
</dbReference>
<feature type="domain" description="3-hydroxyacyl-CoA dehydrogenase C-terminal" evidence="7">
    <location>
        <begin position="189"/>
        <end position="283"/>
    </location>
</feature>
<evidence type="ECO:0000313" key="9">
    <source>
        <dbReference type="EMBL" id="MDK3016248.1"/>
    </source>
</evidence>
<dbReference type="EMBL" id="JASNJD010000001">
    <property type="protein sequence ID" value="MDK3016248.1"/>
    <property type="molecule type" value="Genomic_DNA"/>
</dbReference>
<dbReference type="PANTHER" id="PTHR43561">
    <property type="match status" value="1"/>
</dbReference>
<feature type="domain" description="3-hydroxyacyl-CoA dehydrogenase NAD binding" evidence="8">
    <location>
        <begin position="5"/>
        <end position="186"/>
    </location>
</feature>
<name>A0ABT7EVB2_9RHOB</name>
<keyword evidence="2" id="KW-0276">Fatty acid metabolism</keyword>
<dbReference type="InterPro" id="IPR006176">
    <property type="entry name" value="3-OHacyl-CoA_DH_NAD-bd"/>
</dbReference>
<evidence type="ECO:0000256" key="2">
    <source>
        <dbReference type="ARBA" id="ARBA00022832"/>
    </source>
</evidence>
<dbReference type="InterPro" id="IPR006108">
    <property type="entry name" value="3HC_DH_C"/>
</dbReference>
<evidence type="ECO:0000256" key="4">
    <source>
        <dbReference type="ARBA" id="ARBA00023027"/>
    </source>
</evidence>
<evidence type="ECO:0000256" key="1">
    <source>
        <dbReference type="ARBA" id="ARBA00005005"/>
    </source>
</evidence>
<comment type="catalytic activity">
    <reaction evidence="6">
        <text>a (3S)-3-hydroxyacyl-CoA + NAD(+) = a 3-oxoacyl-CoA + NADH + H(+)</text>
        <dbReference type="Rhea" id="RHEA:22432"/>
        <dbReference type="ChEBI" id="CHEBI:15378"/>
        <dbReference type="ChEBI" id="CHEBI:57318"/>
        <dbReference type="ChEBI" id="CHEBI:57540"/>
        <dbReference type="ChEBI" id="CHEBI:57945"/>
        <dbReference type="ChEBI" id="CHEBI:90726"/>
        <dbReference type="EC" id="1.1.1.35"/>
    </reaction>
</comment>
<gene>
    <name evidence="9" type="ORF">QO033_01085</name>
</gene>
<proteinExistence type="predicted"/>
<comment type="caution">
    <text evidence="9">The sequence shown here is derived from an EMBL/GenBank/DDBJ whole genome shotgun (WGS) entry which is preliminary data.</text>
</comment>
<comment type="pathway">
    <text evidence="1">Lipid metabolism; fatty acid beta-oxidation.</text>
</comment>
<keyword evidence="3 9" id="KW-0560">Oxidoreductase</keyword>
<dbReference type="Pfam" id="PF02737">
    <property type="entry name" value="3HCDH_N"/>
    <property type="match status" value="1"/>
</dbReference>
<evidence type="ECO:0000259" key="7">
    <source>
        <dbReference type="Pfam" id="PF00725"/>
    </source>
</evidence>
<dbReference type="SUPFAM" id="SSF48179">
    <property type="entry name" value="6-phosphogluconate dehydrogenase C-terminal domain-like"/>
    <property type="match status" value="1"/>
</dbReference>
<dbReference type="GO" id="GO:0003857">
    <property type="term" value="F:(3S)-3-hydroxyacyl-CoA dehydrogenase (NAD+) activity"/>
    <property type="evidence" value="ECO:0007669"/>
    <property type="project" value="UniProtKB-EC"/>
</dbReference>
<dbReference type="PANTHER" id="PTHR43561:SF3">
    <property type="entry name" value="HYDROXYACYL-COENZYME A DEHYDROGENASE, MITOCHONDRIAL"/>
    <property type="match status" value="1"/>
</dbReference>